<reference evidence="1 2" key="1">
    <citation type="journal article" date="2019" name="Sci. Rep.">
        <title>Orb-weaving spider Araneus ventricosus genome elucidates the spidroin gene catalogue.</title>
        <authorList>
            <person name="Kono N."/>
            <person name="Nakamura H."/>
            <person name="Ohtoshi R."/>
            <person name="Moran D.A.P."/>
            <person name="Shinohara A."/>
            <person name="Yoshida Y."/>
            <person name="Fujiwara M."/>
            <person name="Mori M."/>
            <person name="Tomita M."/>
            <person name="Arakawa K."/>
        </authorList>
    </citation>
    <scope>NUCLEOTIDE SEQUENCE [LARGE SCALE GENOMIC DNA]</scope>
</reference>
<dbReference type="Proteomes" id="UP000499080">
    <property type="component" value="Unassembled WGS sequence"/>
</dbReference>
<dbReference type="OrthoDB" id="8045564at2759"/>
<comment type="caution">
    <text evidence="1">The sequence shown here is derived from an EMBL/GenBank/DDBJ whole genome shotgun (WGS) entry which is preliminary data.</text>
</comment>
<dbReference type="PANTHER" id="PTHR47331:SF5">
    <property type="entry name" value="RIBONUCLEASE H"/>
    <property type="match status" value="1"/>
</dbReference>
<accession>A0A4Y2NES0</accession>
<dbReference type="Pfam" id="PF03564">
    <property type="entry name" value="DUF1759"/>
    <property type="match status" value="1"/>
</dbReference>
<sequence length="489" mass="56703">MEFFGCFDSAIGSNDSLSKIEKFQYLKSLLSPPAYNVVAGFELNEKNYDSCLELLKQRYGRTDFIINSYMSKLLNLEPVRNSSHVKSLRRLYDEIEVNIRNLRALNVTEGSYGHLLNPLLLKLLPQDLVLDFHRKRSKDKNCEVSEIMTFLRNEVESREICESVTSNPKSSETKRTFSQNCQNFQTYQRNYSKPKNVSTAATLHTQVKSICIFCDSANCHDTVNCKVLDIEQKINKLKVERRCWNCFKKNHMSRFCKSDLSTLRKLKEKNIQLADSFENEIPVDILVGSDSFWDIVYDEKIRVTDNIWLINSCFGWLLGGVGKGNNSDESCQNVCLVMDSSSILFDLSKFWEIEEFPNETRGLSERDDQLIRNFENNLEFNGQRYVCKLMWKENMGPPVGLDSNYEVAKKRFNSLCNKLNKNPEISDQYKQIVKDQLESNIVGKCVNEDIKSGYYMPHRAVVRDDKFTSQVRIVYDCSSKANEDKKIFE</sequence>
<dbReference type="EMBL" id="BGPR01127549">
    <property type="protein sequence ID" value="GBN37443.1"/>
    <property type="molecule type" value="Genomic_DNA"/>
</dbReference>
<proteinExistence type="predicted"/>
<keyword evidence="2" id="KW-1185">Reference proteome</keyword>
<evidence type="ECO:0000313" key="1">
    <source>
        <dbReference type="EMBL" id="GBN37443.1"/>
    </source>
</evidence>
<gene>
    <name evidence="1" type="ORF">AVEN_75046_1</name>
</gene>
<dbReference type="AlphaFoldDB" id="A0A4Y2NES0"/>
<protein>
    <submittedName>
        <fullName evidence="1">Uncharacterized protein</fullName>
    </submittedName>
</protein>
<organism evidence="1 2">
    <name type="scientific">Araneus ventricosus</name>
    <name type="common">Orbweaver spider</name>
    <name type="synonym">Epeira ventricosa</name>
    <dbReference type="NCBI Taxonomy" id="182803"/>
    <lineage>
        <taxon>Eukaryota</taxon>
        <taxon>Metazoa</taxon>
        <taxon>Ecdysozoa</taxon>
        <taxon>Arthropoda</taxon>
        <taxon>Chelicerata</taxon>
        <taxon>Arachnida</taxon>
        <taxon>Araneae</taxon>
        <taxon>Araneomorphae</taxon>
        <taxon>Entelegynae</taxon>
        <taxon>Araneoidea</taxon>
        <taxon>Araneidae</taxon>
        <taxon>Araneus</taxon>
    </lineage>
</organism>
<name>A0A4Y2NES0_ARAVE</name>
<dbReference type="InterPro" id="IPR005312">
    <property type="entry name" value="DUF1759"/>
</dbReference>
<evidence type="ECO:0000313" key="2">
    <source>
        <dbReference type="Proteomes" id="UP000499080"/>
    </source>
</evidence>
<dbReference type="PANTHER" id="PTHR47331">
    <property type="entry name" value="PHD-TYPE DOMAIN-CONTAINING PROTEIN"/>
    <property type="match status" value="1"/>
</dbReference>